<proteinExistence type="inferred from homology"/>
<evidence type="ECO:0000313" key="5">
    <source>
        <dbReference type="EMBL" id="QDV82159.1"/>
    </source>
</evidence>
<name>A0ABX5XJV8_9BACT</name>
<dbReference type="PANTHER" id="PTHR11559">
    <property type="entry name" value="CARBOXYLESTERASE"/>
    <property type="match status" value="1"/>
</dbReference>
<dbReference type="Gene3D" id="3.40.50.1820">
    <property type="entry name" value="alpha/beta hydrolase"/>
    <property type="match status" value="1"/>
</dbReference>
<protein>
    <recommendedName>
        <fullName evidence="3">Carboxylic ester hydrolase</fullName>
        <ecNumber evidence="3">3.1.1.-</ecNumber>
    </recommendedName>
</protein>
<organism evidence="5 6">
    <name type="scientific">Stieleria magnilauensis</name>
    <dbReference type="NCBI Taxonomy" id="2527963"/>
    <lineage>
        <taxon>Bacteria</taxon>
        <taxon>Pseudomonadati</taxon>
        <taxon>Planctomycetota</taxon>
        <taxon>Planctomycetia</taxon>
        <taxon>Pirellulales</taxon>
        <taxon>Pirellulaceae</taxon>
        <taxon>Stieleria</taxon>
    </lineage>
</organism>
<dbReference type="InterPro" id="IPR050309">
    <property type="entry name" value="Type-B_Carboxylest/Lipase"/>
</dbReference>
<dbReference type="SUPFAM" id="SSF53474">
    <property type="entry name" value="alpha/beta-Hydrolases"/>
    <property type="match status" value="1"/>
</dbReference>
<keyword evidence="6" id="KW-1185">Reference proteome</keyword>
<dbReference type="InterPro" id="IPR029058">
    <property type="entry name" value="AB_hydrolase_fold"/>
</dbReference>
<reference evidence="5 6" key="1">
    <citation type="submission" date="2019-02" db="EMBL/GenBank/DDBJ databases">
        <title>Deep-cultivation of Planctomycetes and their phenomic and genomic characterization uncovers novel biology.</title>
        <authorList>
            <person name="Wiegand S."/>
            <person name="Jogler M."/>
            <person name="Boedeker C."/>
            <person name="Pinto D."/>
            <person name="Vollmers J."/>
            <person name="Rivas-Marin E."/>
            <person name="Kohn T."/>
            <person name="Peeters S.H."/>
            <person name="Heuer A."/>
            <person name="Rast P."/>
            <person name="Oberbeckmann S."/>
            <person name="Bunk B."/>
            <person name="Jeske O."/>
            <person name="Meyerdierks A."/>
            <person name="Storesund J.E."/>
            <person name="Kallscheuer N."/>
            <person name="Luecker S."/>
            <person name="Lage O.M."/>
            <person name="Pohl T."/>
            <person name="Merkel B.J."/>
            <person name="Hornburger P."/>
            <person name="Mueller R.-W."/>
            <person name="Bruemmer F."/>
            <person name="Labrenz M."/>
            <person name="Spormann A.M."/>
            <person name="Op den Camp H."/>
            <person name="Overmann J."/>
            <person name="Amann R."/>
            <person name="Jetten M.S.M."/>
            <person name="Mascher T."/>
            <person name="Medema M.H."/>
            <person name="Devos D.P."/>
            <person name="Kaster A.-K."/>
            <person name="Ovreas L."/>
            <person name="Rohde M."/>
            <person name="Galperin M.Y."/>
            <person name="Jogler C."/>
        </authorList>
    </citation>
    <scope>NUCLEOTIDE SEQUENCE [LARGE SCALE GENOMIC DNA]</scope>
    <source>
        <strain evidence="5 6">TBK1r</strain>
    </source>
</reference>
<dbReference type="PROSITE" id="PS00122">
    <property type="entry name" value="CARBOXYLESTERASE_B_1"/>
    <property type="match status" value="1"/>
</dbReference>
<dbReference type="SUPFAM" id="SSF50998">
    <property type="entry name" value="Quinoprotein alcohol dehydrogenase-like"/>
    <property type="match status" value="2"/>
</dbReference>
<evidence type="ECO:0000259" key="4">
    <source>
        <dbReference type="Pfam" id="PF00135"/>
    </source>
</evidence>
<evidence type="ECO:0000256" key="2">
    <source>
        <dbReference type="ARBA" id="ARBA00022801"/>
    </source>
</evidence>
<dbReference type="RefSeq" id="WP_145207860.1">
    <property type="nucleotide sequence ID" value="NZ_CP036432.1"/>
</dbReference>
<accession>A0ABX5XJV8</accession>
<gene>
    <name evidence="5" type="primary">fumD</name>
    <name evidence="5" type="ORF">TBK1r_10840</name>
</gene>
<comment type="similarity">
    <text evidence="1 3">Belongs to the type-B carboxylesterase/lipase family.</text>
</comment>
<dbReference type="EC" id="3.1.1.-" evidence="3"/>
<dbReference type="InterPro" id="IPR002018">
    <property type="entry name" value="CarbesteraseB"/>
</dbReference>
<evidence type="ECO:0000313" key="6">
    <source>
        <dbReference type="Proteomes" id="UP000318081"/>
    </source>
</evidence>
<feature type="domain" description="Carboxylesterase type B" evidence="4">
    <location>
        <begin position="185"/>
        <end position="665"/>
    </location>
</feature>
<dbReference type="Pfam" id="PF00135">
    <property type="entry name" value="COesterase"/>
    <property type="match status" value="1"/>
</dbReference>
<dbReference type="GO" id="GO:0016787">
    <property type="term" value="F:hydrolase activity"/>
    <property type="evidence" value="ECO:0007669"/>
    <property type="project" value="UniProtKB-KW"/>
</dbReference>
<sequence>MRAPTPLLLLIVSLAFGTTILSANDFTRFRGADATGVANDHPKLPDHWSKTENVAWVADVPGQGWGSPIIVGDRVFVSSVVAEEENIKPKGGLYLGQGVRDPAKGIFTASPWAYNGKLFCLSEDGLTYVIKAGPEFEILNTNPLDELCIATPSVVGDKLLVRTQTKVYCVTQGAKLAAVESNDESAIVQTRLGPVAGTASRDDSIEVFKGIPYAAPPVGHLRWRPPQPAAKWSDVRKCDKFAARSLQTNNRPNQSEDCLYLNVWTARERVREKRPVMVWIHGGGFTQGSGHQPGYDGTQLAKRGVVAVTINYRLGALGFMTHPALSAESPRGSSGNYAILDQIAALEWVRDNIANFGGDPENVTIFGESAGGTSIYLLTATPLSKGLFHRAILQSPWLDPVIFRDLKDENANGPPAEFDGEEQARKLLGSDAGNGDAEGDAVLAKLRAIPASEVLGKVKQRWPIATDGWVFPKPPHQIYADGEQHDIPVIVGTNRDEGTMFAPRKAFGGTLETYKQAMVERFGEHGDQVADFYAPKSQDDLWKVAVQQITDVWFIQPSREFARAMDKQDTDVWMYHFTKPVWGWMGAAHAAEIGYVFGNLEEPKPDDAELSRAFMDYWVQFAKTGNPNVEGNPEWPRYTTAEDRHLVMDKAIDVDSGLRSEACNLLNDMRRERRNQAVPQHEFRKD</sequence>
<keyword evidence="2 3" id="KW-0378">Hydrolase</keyword>
<evidence type="ECO:0000256" key="3">
    <source>
        <dbReference type="RuleBase" id="RU361235"/>
    </source>
</evidence>
<dbReference type="InterPro" id="IPR011047">
    <property type="entry name" value="Quinoprotein_ADH-like_sf"/>
</dbReference>
<dbReference type="InterPro" id="IPR019826">
    <property type="entry name" value="Carboxylesterase_B_AS"/>
</dbReference>
<evidence type="ECO:0000256" key="1">
    <source>
        <dbReference type="ARBA" id="ARBA00005964"/>
    </source>
</evidence>
<dbReference type="EMBL" id="CP036432">
    <property type="protein sequence ID" value="QDV82159.1"/>
    <property type="molecule type" value="Genomic_DNA"/>
</dbReference>
<dbReference type="Proteomes" id="UP000318081">
    <property type="component" value="Chromosome"/>
</dbReference>